<proteinExistence type="predicted"/>
<sequence length="287" mass="31677">MHEGLKDFLARPRGQLNEVLGSLGGDLLYFIIDQKRQPDALVRLYSCGEALTPVLLLDATEYTHLSASGPLWFGASPGSALSLLGAQLCLERQAGIMLRADDDAQALAHARWLMKVNDGSGGQSLATYYLPSFWAALAMTVGEAAAPYLMGPWRSVYSPAPSYLESSNEQWLSWPHERPDALPTPERGYFSLPKALMPTYRTLRWVYWLDEVQPAFDRITAAQLSPLLDNLELLVGQGIYEGRHLLQLSELITSTGLAEKANIMAILQSREEAFMKVEHLKALSAAS</sequence>
<organism evidence="2 3">
    <name type="scientific">Pseudomonas neustonica</name>
    <dbReference type="NCBI Taxonomy" id="2487346"/>
    <lineage>
        <taxon>Bacteria</taxon>
        <taxon>Pseudomonadati</taxon>
        <taxon>Pseudomonadota</taxon>
        <taxon>Gammaproteobacteria</taxon>
        <taxon>Pseudomonadales</taxon>
        <taxon>Pseudomonadaceae</taxon>
        <taxon>Pseudomonas</taxon>
    </lineage>
</organism>
<reference evidence="2 3" key="1">
    <citation type="submission" date="2018-11" db="EMBL/GenBank/DDBJ databases">
        <authorList>
            <person name="Jang G.I."/>
            <person name="Hwang C.Y."/>
        </authorList>
    </citation>
    <scope>NUCLEOTIDE SEQUENCE [LARGE SCALE GENOMIC DNA]</scope>
    <source>
        <strain evidence="2 3">SSM26</strain>
    </source>
</reference>
<accession>A0ABX9XCG4</accession>
<comment type="caution">
    <text evidence="2">The sequence shown here is derived from an EMBL/GenBank/DDBJ whole genome shotgun (WGS) entry which is preliminary data.</text>
</comment>
<dbReference type="InterPro" id="IPR025391">
    <property type="entry name" value="DUF4123"/>
</dbReference>
<evidence type="ECO:0000313" key="2">
    <source>
        <dbReference type="EMBL" id="ROZ80261.1"/>
    </source>
</evidence>
<keyword evidence="3" id="KW-1185">Reference proteome</keyword>
<name>A0ABX9XCG4_9PSED</name>
<dbReference type="EMBL" id="RKKU01000051">
    <property type="protein sequence ID" value="ROZ80261.1"/>
    <property type="molecule type" value="Genomic_DNA"/>
</dbReference>
<protein>
    <submittedName>
        <fullName evidence="2">DUF4123 domain-containing protein</fullName>
    </submittedName>
</protein>
<dbReference type="Pfam" id="PF13503">
    <property type="entry name" value="DUF4123"/>
    <property type="match status" value="1"/>
</dbReference>
<dbReference type="RefSeq" id="WP_123891474.1">
    <property type="nucleotide sequence ID" value="NZ_RKKU01000051.1"/>
</dbReference>
<feature type="domain" description="DUF4123" evidence="1">
    <location>
        <begin position="28"/>
        <end position="140"/>
    </location>
</feature>
<evidence type="ECO:0000313" key="3">
    <source>
        <dbReference type="Proteomes" id="UP000275199"/>
    </source>
</evidence>
<evidence type="ECO:0000259" key="1">
    <source>
        <dbReference type="Pfam" id="PF13503"/>
    </source>
</evidence>
<gene>
    <name evidence="2" type="ORF">EF096_20000</name>
</gene>
<dbReference type="Proteomes" id="UP000275199">
    <property type="component" value="Unassembled WGS sequence"/>
</dbReference>